<evidence type="ECO:0008006" key="3">
    <source>
        <dbReference type="Google" id="ProtNLM"/>
    </source>
</evidence>
<sequence length="479" mass="54243">MLQLIRHNINSLNIRQIMFLDFILSRYDSKNHLIDALKLALPLAFQIRLPLELDNEDLPLLRDMLAYSCNTDLPERCINNIVTGLLLHDQTIDAQNAKSIIWSLCQVNCTDEVFPTRVQLLHICFEILTQRINELSYDELLRTAAKIKGRILEKHPEFYNEQLMDAVANYVVENKIEFEKGLLVARILSRIAHTHLGLVEYLCEKAAACPTTLSNARPNILFSFVNCLSNNNYTPSPEAWSELRKQISLNPVLNSTNSTLPWPKFCLELASLNHYEDKVLNRVFSKEFLEEHLSRNNNNLDYLQLLTLHEAVKCFHTKEYSLPPETLAVAKTKYPTHSSTDQLLQYLATALGGKEYIAKNVLLPNGIIADIVICLKGGYPISLTVPEDLERVPYEQLNIPQSCVTVCVMNFNQGCFSMNSNRLRGTFRLLLDVLEKQGLVAVPLNSAEWAAAPAHERSPLLLREVAHKAAEIGVKLAAT</sequence>
<protein>
    <recommendedName>
        <fullName evidence="3">FAST kinase leucine-rich domain-containing protein</fullName>
    </recommendedName>
</protein>
<dbReference type="EMBL" id="OU893333">
    <property type="protein sequence ID" value="CAH0756657.1"/>
    <property type="molecule type" value="Genomic_DNA"/>
</dbReference>
<reference evidence="1" key="1">
    <citation type="submission" date="2021-12" db="EMBL/GenBank/DDBJ databases">
        <authorList>
            <person name="King R."/>
        </authorList>
    </citation>
    <scope>NUCLEOTIDE SEQUENCE</scope>
</reference>
<dbReference type="Proteomes" id="UP001153714">
    <property type="component" value="Chromosome 2"/>
</dbReference>
<proteinExistence type="predicted"/>
<name>A0A9P0C7Q7_9NEOP</name>
<organism evidence="1 2">
    <name type="scientific">Diatraea saccharalis</name>
    <name type="common">sugarcane borer</name>
    <dbReference type="NCBI Taxonomy" id="40085"/>
    <lineage>
        <taxon>Eukaryota</taxon>
        <taxon>Metazoa</taxon>
        <taxon>Ecdysozoa</taxon>
        <taxon>Arthropoda</taxon>
        <taxon>Hexapoda</taxon>
        <taxon>Insecta</taxon>
        <taxon>Pterygota</taxon>
        <taxon>Neoptera</taxon>
        <taxon>Endopterygota</taxon>
        <taxon>Lepidoptera</taxon>
        <taxon>Glossata</taxon>
        <taxon>Ditrysia</taxon>
        <taxon>Pyraloidea</taxon>
        <taxon>Crambidae</taxon>
        <taxon>Crambinae</taxon>
        <taxon>Diatraea</taxon>
    </lineage>
</organism>
<accession>A0A9P0C7Q7</accession>
<evidence type="ECO:0000313" key="2">
    <source>
        <dbReference type="Proteomes" id="UP001153714"/>
    </source>
</evidence>
<gene>
    <name evidence="1" type="ORF">DIATSA_LOCUS7272</name>
</gene>
<dbReference type="OrthoDB" id="443524at2759"/>
<dbReference type="AlphaFoldDB" id="A0A9P0C7Q7"/>
<evidence type="ECO:0000313" key="1">
    <source>
        <dbReference type="EMBL" id="CAH0756657.1"/>
    </source>
</evidence>
<keyword evidence="2" id="KW-1185">Reference proteome</keyword>
<reference evidence="1" key="2">
    <citation type="submission" date="2022-10" db="EMBL/GenBank/DDBJ databases">
        <authorList>
            <consortium name="ENA_rothamsted_submissions"/>
            <consortium name="culmorum"/>
            <person name="King R."/>
        </authorList>
    </citation>
    <scope>NUCLEOTIDE SEQUENCE</scope>
</reference>